<sequence>MIPTQRVILGAGLAILLIITAASIGLDVKSRSDAAWVNHTVEVLKKISDLRVLMRSAESAARGYEIYRNPSFSEEFQAVHARIAPALADLKRSVRDTPEHVALLEGTEPLALRRIEIAAEVMRLRAGNDQAGIAAVQGKGEGRGLMDTVMGNFDHLSAEEERLLAARSQDSRRTGIVLLGIDVAGALVILLLVVMMMRESRRSEGALKSTLMETTAAKQQLEAAVAERTEHLVTAHDELRLSVNVLQSTFHSMAEAVLVIDAEGNVLLSNPAAERMLLHRTGMNLRNLRAMSTVLHGDGLTPLKPDELPSARVLRGEPFENMEMIVRPHSGNAPRHLMISGRPMLDGKGNVSGAVLVYHDATTSRETERQLYQSQKLDAIGKLTGGVAHDFNNMLTVISGNTETLVASLKQQPELQRVARLIDEAAERCAELIQHLLAFARRQPLQPRNVEINAAVADIAKLLRPTLGEQIEIETVLEQGQMTAHIDPSRLTNALLNMAINARDAMPNGGKLLLEAHRVVLDQAYAQSNPDVRPGPYVMLAVSDTGTGMPAEVQQQAFEPFFTTKEVGKGSGLGLSMVYGFVKQSGGHIKIYSEEGHGTTIKLYLPPGEGMTEPVTSAAPPAEGGAETIFVVEDDPLVRNFVTVQLQSLGYQTVAAPDGKAALELIRAGQPFDLLFTDVVIPGGMSGRDLADKVATIRPGVKVLYTSGYTDNAIVHHGKLDDGVMLLTKPYRRNQLAAMIRKALGHMPTG</sequence>
<dbReference type="CDD" id="cd16919">
    <property type="entry name" value="HATPase_CckA-like"/>
    <property type="match status" value="1"/>
</dbReference>
<keyword evidence="9" id="KW-0808">Transferase</keyword>
<dbReference type="SUPFAM" id="SSF55785">
    <property type="entry name" value="PYP-like sensor domain (PAS domain)"/>
    <property type="match status" value="1"/>
</dbReference>
<dbReference type="InterPro" id="IPR003594">
    <property type="entry name" value="HATPase_dom"/>
</dbReference>
<dbReference type="Gene3D" id="3.30.450.20">
    <property type="entry name" value="PAS domain"/>
    <property type="match status" value="1"/>
</dbReference>
<evidence type="ECO:0000313" key="10">
    <source>
        <dbReference type="EMBL" id="OSJ23828.1"/>
    </source>
</evidence>
<dbReference type="SMART" id="SM00387">
    <property type="entry name" value="HATPase_c"/>
    <property type="match status" value="1"/>
</dbReference>
<dbReference type="PROSITE" id="PS50109">
    <property type="entry name" value="HIS_KIN"/>
    <property type="match status" value="1"/>
</dbReference>
<dbReference type="CDD" id="cd00130">
    <property type="entry name" value="PAS"/>
    <property type="match status" value="1"/>
</dbReference>
<evidence type="ECO:0000256" key="1">
    <source>
        <dbReference type="ARBA" id="ARBA00000085"/>
    </source>
</evidence>
<dbReference type="InterPro" id="IPR011006">
    <property type="entry name" value="CheY-like_superfamily"/>
</dbReference>
<feature type="transmembrane region" description="Helical" evidence="5">
    <location>
        <begin position="176"/>
        <end position="197"/>
    </location>
</feature>
<dbReference type="GO" id="GO:0000155">
    <property type="term" value="F:phosphorelay sensor kinase activity"/>
    <property type="evidence" value="ECO:0007669"/>
    <property type="project" value="InterPro"/>
</dbReference>
<dbReference type="Gene3D" id="3.40.50.2300">
    <property type="match status" value="1"/>
</dbReference>
<dbReference type="Proteomes" id="UP000193553">
    <property type="component" value="Unassembled WGS sequence"/>
</dbReference>
<keyword evidence="5" id="KW-0472">Membrane</keyword>
<feature type="domain" description="PAC" evidence="8">
    <location>
        <begin position="320"/>
        <end position="373"/>
    </location>
</feature>
<dbReference type="InterPro" id="IPR000700">
    <property type="entry name" value="PAS-assoc_C"/>
</dbReference>
<feature type="domain" description="Response regulatory" evidence="7">
    <location>
        <begin position="628"/>
        <end position="744"/>
    </location>
</feature>
<evidence type="ECO:0000313" key="11">
    <source>
        <dbReference type="Proteomes" id="UP000193553"/>
    </source>
</evidence>
<dbReference type="InterPro" id="IPR004358">
    <property type="entry name" value="Sig_transdc_His_kin-like_C"/>
</dbReference>
<dbReference type="Gene3D" id="1.10.287.130">
    <property type="match status" value="1"/>
</dbReference>
<accession>A0A1X3H6L4</accession>
<dbReference type="InterPro" id="IPR013656">
    <property type="entry name" value="PAS_4"/>
</dbReference>
<keyword evidence="5" id="KW-1133">Transmembrane helix</keyword>
<dbReference type="PROSITE" id="PS50110">
    <property type="entry name" value="RESPONSE_REGULATORY"/>
    <property type="match status" value="1"/>
</dbReference>
<dbReference type="Pfam" id="PF00512">
    <property type="entry name" value="HisKA"/>
    <property type="match status" value="1"/>
</dbReference>
<dbReference type="OrthoDB" id="9796100at2"/>
<dbReference type="InterPro" id="IPR001789">
    <property type="entry name" value="Sig_transdc_resp-reg_receiver"/>
</dbReference>
<dbReference type="InterPro" id="IPR036097">
    <property type="entry name" value="HisK_dim/P_sf"/>
</dbReference>
<dbReference type="EC" id="2.7.13.3" evidence="2"/>
<organism evidence="9 11">
    <name type="scientific">Bradyrhizobium canariense</name>
    <dbReference type="NCBI Taxonomy" id="255045"/>
    <lineage>
        <taxon>Bacteria</taxon>
        <taxon>Pseudomonadati</taxon>
        <taxon>Pseudomonadota</taxon>
        <taxon>Alphaproteobacteria</taxon>
        <taxon>Hyphomicrobiales</taxon>
        <taxon>Nitrobacteraceae</taxon>
        <taxon>Bradyrhizobium</taxon>
    </lineage>
</organism>
<evidence type="ECO:0000259" key="6">
    <source>
        <dbReference type="PROSITE" id="PS50109"/>
    </source>
</evidence>
<dbReference type="Pfam" id="PF05227">
    <property type="entry name" value="CHASE3"/>
    <property type="match status" value="1"/>
</dbReference>
<dbReference type="Proteomes" id="UP000193884">
    <property type="component" value="Unassembled WGS sequence"/>
</dbReference>
<dbReference type="EMBL" id="NAFK01000173">
    <property type="protein sequence ID" value="OSJ23828.1"/>
    <property type="molecule type" value="Genomic_DNA"/>
</dbReference>
<dbReference type="Pfam" id="PF02518">
    <property type="entry name" value="HATPase_c"/>
    <property type="match status" value="1"/>
</dbReference>
<feature type="domain" description="Histidine kinase" evidence="6">
    <location>
        <begin position="386"/>
        <end position="609"/>
    </location>
</feature>
<dbReference type="SUPFAM" id="SSF52172">
    <property type="entry name" value="CheY-like"/>
    <property type="match status" value="1"/>
</dbReference>
<evidence type="ECO:0000259" key="7">
    <source>
        <dbReference type="PROSITE" id="PS50110"/>
    </source>
</evidence>
<reference evidence="11 12" key="1">
    <citation type="submission" date="2017-03" db="EMBL/GenBank/DDBJ databases">
        <title>Whole genome sequences of fourteen strains of Bradyrhizobium canariense and one strain of Bradyrhizobium japonicum isolated from Lupinus (Papilionoideae: Genisteae) species in Algeria.</title>
        <authorList>
            <person name="Crovadore J."/>
            <person name="Chekireb D."/>
            <person name="Brachmann A."/>
            <person name="Chablais R."/>
            <person name="Cochard B."/>
            <person name="Lefort F."/>
        </authorList>
    </citation>
    <scope>NUCLEOTIDE SEQUENCE [LARGE SCALE GENOMIC DNA]</scope>
    <source>
        <strain evidence="9 11">UBMA195</strain>
        <strain evidence="10 12">UBMAN05</strain>
    </source>
</reference>
<dbReference type="SUPFAM" id="SSF55874">
    <property type="entry name" value="ATPase domain of HSP90 chaperone/DNA topoisomerase II/histidine kinase"/>
    <property type="match status" value="1"/>
</dbReference>
<name>A0A1X3H6L4_9BRAD</name>
<evidence type="ECO:0000313" key="9">
    <source>
        <dbReference type="EMBL" id="OSJ09863.1"/>
    </source>
</evidence>
<evidence type="ECO:0000256" key="4">
    <source>
        <dbReference type="PROSITE-ProRule" id="PRU00169"/>
    </source>
</evidence>
<dbReference type="InterPro" id="IPR007891">
    <property type="entry name" value="CHASE3"/>
</dbReference>
<dbReference type="NCBIfam" id="TIGR00229">
    <property type="entry name" value="sensory_box"/>
    <property type="match status" value="1"/>
</dbReference>
<dbReference type="Pfam" id="PF08448">
    <property type="entry name" value="PAS_4"/>
    <property type="match status" value="1"/>
</dbReference>
<dbReference type="PANTHER" id="PTHR43065">
    <property type="entry name" value="SENSOR HISTIDINE KINASE"/>
    <property type="match status" value="1"/>
</dbReference>
<dbReference type="PANTHER" id="PTHR43065:SF49">
    <property type="entry name" value="HISTIDINE KINASE"/>
    <property type="match status" value="1"/>
</dbReference>
<evidence type="ECO:0000313" key="12">
    <source>
        <dbReference type="Proteomes" id="UP000193884"/>
    </source>
</evidence>
<dbReference type="PRINTS" id="PR00344">
    <property type="entry name" value="BCTRLSENSOR"/>
</dbReference>
<keyword evidence="9" id="KW-0418">Kinase</keyword>
<feature type="modified residue" description="4-aspartylphosphate" evidence="4">
    <location>
        <position position="678"/>
    </location>
</feature>
<dbReference type="InterPro" id="IPR003661">
    <property type="entry name" value="HisK_dim/P_dom"/>
</dbReference>
<dbReference type="SMART" id="SM00448">
    <property type="entry name" value="REC"/>
    <property type="match status" value="1"/>
</dbReference>
<dbReference type="Pfam" id="PF00072">
    <property type="entry name" value="Response_reg"/>
    <property type="match status" value="1"/>
</dbReference>
<feature type="transmembrane region" description="Helical" evidence="5">
    <location>
        <begin position="6"/>
        <end position="26"/>
    </location>
</feature>
<evidence type="ECO:0000256" key="3">
    <source>
        <dbReference type="ARBA" id="ARBA00022553"/>
    </source>
</evidence>
<evidence type="ECO:0000256" key="5">
    <source>
        <dbReference type="SAM" id="Phobius"/>
    </source>
</evidence>
<dbReference type="CDD" id="cd00082">
    <property type="entry name" value="HisKA"/>
    <property type="match status" value="1"/>
</dbReference>
<dbReference type="SMART" id="SM00388">
    <property type="entry name" value="HisKA"/>
    <property type="match status" value="1"/>
</dbReference>
<protein>
    <recommendedName>
        <fullName evidence="2">histidine kinase</fullName>
        <ecNumber evidence="2">2.7.13.3</ecNumber>
    </recommendedName>
</protein>
<comment type="caution">
    <text evidence="9">The sequence shown here is derived from an EMBL/GenBank/DDBJ whole genome shotgun (WGS) entry which is preliminary data.</text>
</comment>
<dbReference type="Gene3D" id="3.30.565.10">
    <property type="entry name" value="Histidine kinase-like ATPase, C-terminal domain"/>
    <property type="match status" value="1"/>
</dbReference>
<dbReference type="CDD" id="cd19410">
    <property type="entry name" value="HK9-like_sensor"/>
    <property type="match status" value="1"/>
</dbReference>
<dbReference type="InterPro" id="IPR036890">
    <property type="entry name" value="HATPase_C_sf"/>
</dbReference>
<dbReference type="PROSITE" id="PS50113">
    <property type="entry name" value="PAC"/>
    <property type="match status" value="1"/>
</dbReference>
<proteinExistence type="predicted"/>
<dbReference type="EMBL" id="NAFI01000173">
    <property type="protein sequence ID" value="OSJ09863.1"/>
    <property type="molecule type" value="Genomic_DNA"/>
</dbReference>
<evidence type="ECO:0000256" key="2">
    <source>
        <dbReference type="ARBA" id="ARBA00012438"/>
    </source>
</evidence>
<keyword evidence="5" id="KW-0812">Transmembrane</keyword>
<dbReference type="AlphaFoldDB" id="A0A1X3H6L4"/>
<comment type="catalytic activity">
    <reaction evidence="1">
        <text>ATP + protein L-histidine = ADP + protein N-phospho-L-histidine.</text>
        <dbReference type="EC" id="2.7.13.3"/>
    </reaction>
</comment>
<dbReference type="InterPro" id="IPR005467">
    <property type="entry name" value="His_kinase_dom"/>
</dbReference>
<dbReference type="InterPro" id="IPR000014">
    <property type="entry name" value="PAS"/>
</dbReference>
<evidence type="ECO:0000259" key="8">
    <source>
        <dbReference type="PROSITE" id="PS50113"/>
    </source>
</evidence>
<keyword evidence="12" id="KW-1185">Reference proteome</keyword>
<keyword evidence="3 4" id="KW-0597">Phosphoprotein</keyword>
<gene>
    <name evidence="10" type="ORF">BST63_29185</name>
    <name evidence="9" type="ORF">BSZ18_17930</name>
</gene>
<dbReference type="InterPro" id="IPR035965">
    <property type="entry name" value="PAS-like_dom_sf"/>
</dbReference>
<dbReference type="RefSeq" id="WP_085353533.1">
    <property type="nucleotide sequence ID" value="NZ_NAEX01000188.1"/>
</dbReference>
<dbReference type="SUPFAM" id="SSF47384">
    <property type="entry name" value="Homodimeric domain of signal transducing histidine kinase"/>
    <property type="match status" value="1"/>
</dbReference>